<gene>
    <name evidence="1" type="ORF">LA76x_3439</name>
</gene>
<keyword evidence="2" id="KW-1185">Reference proteome</keyword>
<dbReference type="PATRIC" id="fig|84531.8.peg.3455"/>
<proteinExistence type="predicted"/>
<evidence type="ECO:0000313" key="1">
    <source>
        <dbReference type="EMBL" id="ALN81563.1"/>
    </source>
</evidence>
<dbReference type="AlphaFoldDB" id="A0A0S2FDC8"/>
<dbReference type="Proteomes" id="UP000060787">
    <property type="component" value="Chromosome"/>
</dbReference>
<name>A0A0S2FDC8_LYSAN</name>
<evidence type="ECO:0000313" key="2">
    <source>
        <dbReference type="Proteomes" id="UP000060787"/>
    </source>
</evidence>
<dbReference type="KEGG" id="lab:LA76x_3439"/>
<protein>
    <submittedName>
        <fullName evidence="1">Uncharacterized protein</fullName>
    </submittedName>
</protein>
<accession>A0A0S2FDC8</accession>
<organism evidence="1 2">
    <name type="scientific">Lysobacter antibioticus</name>
    <dbReference type="NCBI Taxonomy" id="84531"/>
    <lineage>
        <taxon>Bacteria</taxon>
        <taxon>Pseudomonadati</taxon>
        <taxon>Pseudomonadota</taxon>
        <taxon>Gammaproteobacteria</taxon>
        <taxon>Lysobacterales</taxon>
        <taxon>Lysobacteraceae</taxon>
        <taxon>Lysobacter</taxon>
    </lineage>
</organism>
<sequence length="204" mass="23182">MRTTILWVLALTAVAIAAAVGSGWLPLSKAKADTAPASNGRSTDAPPQMQALLATPQARDYRQRQQFQRDAQRFFRDTRNLGPVVRNQRAQMLERKIDAYENAGELSAGETMLLRVGLIQATVADPAEQATQVAALAQRYRADAARRNAQWQEQQQRDPRFRDYKQRERDVAAEVMAMQRIPGGLSRDEYLRQRLQAERERAYR</sequence>
<dbReference type="RefSeq" id="WP_057918575.1">
    <property type="nucleotide sequence ID" value="NZ_CP011129.1"/>
</dbReference>
<dbReference type="EMBL" id="CP011129">
    <property type="protein sequence ID" value="ALN81563.1"/>
    <property type="molecule type" value="Genomic_DNA"/>
</dbReference>
<reference evidence="1 2" key="1">
    <citation type="journal article" date="2015" name="BMC Genomics">
        <title>Comparative genomics and metabolic profiling of the genus Lysobacter.</title>
        <authorList>
            <person name="de Bruijn I."/>
            <person name="Cheng X."/>
            <person name="de Jager V."/>
            <person name="Exposito R.G."/>
            <person name="Watrous J."/>
            <person name="Patel N."/>
            <person name="Postma J."/>
            <person name="Dorrestein P.C."/>
            <person name="Kobayashi D."/>
            <person name="Raaijmakers J.M."/>
        </authorList>
    </citation>
    <scope>NUCLEOTIDE SEQUENCE [LARGE SCALE GENOMIC DNA]</scope>
    <source>
        <strain evidence="1 2">76</strain>
    </source>
</reference>